<name>A0AAV5QIK8_9ASCO</name>
<dbReference type="Gene3D" id="3.30.300.130">
    <property type="entry name" value="Fe-S cluster assembly (FSCA)"/>
    <property type="match status" value="1"/>
</dbReference>
<dbReference type="InterPro" id="IPR039796">
    <property type="entry name" value="MIP18"/>
</dbReference>
<evidence type="ECO:0000256" key="2">
    <source>
        <dbReference type="ARBA" id="ARBA00022829"/>
    </source>
</evidence>
<feature type="region of interest" description="Disordered" evidence="3">
    <location>
        <begin position="68"/>
        <end position="89"/>
    </location>
</feature>
<dbReference type="InterPro" id="IPR034904">
    <property type="entry name" value="FSCA_dom_sf"/>
</dbReference>
<dbReference type="PANTHER" id="PTHR12377:SF0">
    <property type="entry name" value="CYTOSOLIC IRON-SULFUR ASSEMBLY COMPONENT 2B"/>
    <property type="match status" value="1"/>
</dbReference>
<dbReference type="FunFam" id="3.30.300.130:FF:000004">
    <property type="entry name" value="cytosolic iron-sulfur assembly component 2A"/>
    <property type="match status" value="1"/>
</dbReference>
<dbReference type="GO" id="GO:0007059">
    <property type="term" value="P:chromosome segregation"/>
    <property type="evidence" value="ECO:0007669"/>
    <property type="project" value="UniProtKB-KW"/>
</dbReference>
<keyword evidence="2" id="KW-0159">Chromosome partition</keyword>
<proteinExistence type="inferred from homology"/>
<feature type="compositionally biased region" description="Acidic residues" evidence="3">
    <location>
        <begin position="77"/>
        <end position="89"/>
    </location>
</feature>
<comment type="similarity">
    <text evidence="1">Belongs to the MIP18 family.</text>
</comment>
<accession>A0AAV5QIK8</accession>
<evidence type="ECO:0000256" key="1">
    <source>
        <dbReference type="ARBA" id="ARBA00010381"/>
    </source>
</evidence>
<dbReference type="RefSeq" id="XP_064851427.1">
    <property type="nucleotide sequence ID" value="XM_064995355.1"/>
</dbReference>
<reference evidence="4 5" key="1">
    <citation type="journal article" date="2023" name="Elife">
        <title>Identification of key yeast species and microbe-microbe interactions impacting larval growth of Drosophila in the wild.</title>
        <authorList>
            <person name="Mure A."/>
            <person name="Sugiura Y."/>
            <person name="Maeda R."/>
            <person name="Honda K."/>
            <person name="Sakurai N."/>
            <person name="Takahashi Y."/>
            <person name="Watada M."/>
            <person name="Katoh T."/>
            <person name="Gotoh A."/>
            <person name="Gotoh Y."/>
            <person name="Taniguchi I."/>
            <person name="Nakamura K."/>
            <person name="Hayashi T."/>
            <person name="Katayama T."/>
            <person name="Uemura T."/>
            <person name="Hattori Y."/>
        </authorList>
    </citation>
    <scope>NUCLEOTIDE SEQUENCE [LARGE SCALE GENOMIC DNA]</scope>
    <source>
        <strain evidence="4 5">SC-9</strain>
    </source>
</reference>
<dbReference type="PANTHER" id="PTHR12377">
    <property type="entry name" value="CYTOSOLIC IRON-SULFUR ASSEMBLY COMPONENT 2B-RELATED"/>
    <property type="match status" value="1"/>
</dbReference>
<evidence type="ECO:0000313" key="5">
    <source>
        <dbReference type="Proteomes" id="UP001360560"/>
    </source>
</evidence>
<comment type="caution">
    <text evidence="4">The sequence shown here is derived from an EMBL/GenBank/DDBJ whole genome shotgun (WGS) entry which is preliminary data.</text>
</comment>
<sequence length="222" mass="24899">MSVLNANPTVYDVSSLPTRHQKRNNDFMLKNEDLSLYKLCLNDIDTSNDLMIKNTQYALEVQKKDLSDNDTSSVEELSSEESYYDDDDEEEEEIDSLEIYDLIASISDPEHPLSLAALGVVNLGDITINYYDESKKGIAEVVVKITPTINHCSLATLIGLGIRVRLERCLPPRFRIVILLKEGSHQSENQVNKQLNDKERISAACENGQLLSVISTMLSTCV</sequence>
<evidence type="ECO:0000313" key="4">
    <source>
        <dbReference type="EMBL" id="GMM34427.1"/>
    </source>
</evidence>
<protein>
    <submittedName>
        <fullName evidence="4">Iron-sulfur cluster assembly protein</fullName>
    </submittedName>
</protein>
<dbReference type="AlphaFoldDB" id="A0AAV5QIK8"/>
<dbReference type="Gene3D" id="6.10.250.1280">
    <property type="match status" value="1"/>
</dbReference>
<evidence type="ECO:0000256" key="3">
    <source>
        <dbReference type="SAM" id="MobiDB-lite"/>
    </source>
</evidence>
<dbReference type="GO" id="GO:0051604">
    <property type="term" value="P:protein maturation"/>
    <property type="evidence" value="ECO:0007669"/>
    <property type="project" value="InterPro"/>
</dbReference>
<dbReference type="GeneID" id="90072406"/>
<gene>
    <name evidence="4" type="ORF">DASC09_017520</name>
</gene>
<dbReference type="SUPFAM" id="SSF117916">
    <property type="entry name" value="Fe-S cluster assembly (FSCA) domain-like"/>
    <property type="match status" value="1"/>
</dbReference>
<dbReference type="EMBL" id="BTFZ01000002">
    <property type="protein sequence ID" value="GMM34427.1"/>
    <property type="molecule type" value="Genomic_DNA"/>
</dbReference>
<keyword evidence="5" id="KW-1185">Reference proteome</keyword>
<dbReference type="Proteomes" id="UP001360560">
    <property type="component" value="Unassembled WGS sequence"/>
</dbReference>
<organism evidence="4 5">
    <name type="scientific">Saccharomycopsis crataegensis</name>
    <dbReference type="NCBI Taxonomy" id="43959"/>
    <lineage>
        <taxon>Eukaryota</taxon>
        <taxon>Fungi</taxon>
        <taxon>Dikarya</taxon>
        <taxon>Ascomycota</taxon>
        <taxon>Saccharomycotina</taxon>
        <taxon>Saccharomycetes</taxon>
        <taxon>Saccharomycopsidaceae</taxon>
        <taxon>Saccharomycopsis</taxon>
    </lineage>
</organism>